<dbReference type="RefSeq" id="WP_340355718.1">
    <property type="nucleotide sequence ID" value="NZ_JBBKZU010000002.1"/>
</dbReference>
<dbReference type="Proteomes" id="UP001365846">
    <property type="component" value="Unassembled WGS sequence"/>
</dbReference>
<dbReference type="Pfam" id="PF08808">
    <property type="entry name" value="RES"/>
    <property type="match status" value="1"/>
</dbReference>
<name>A0ABU8VBW4_9BURK</name>
<reference evidence="2 3" key="1">
    <citation type="submission" date="2024-03" db="EMBL/GenBank/DDBJ databases">
        <title>Novel species of the genus Variovorax.</title>
        <authorList>
            <person name="Liu Q."/>
            <person name="Xin Y.-H."/>
        </authorList>
    </citation>
    <scope>NUCLEOTIDE SEQUENCE [LARGE SCALE GENOMIC DNA]</scope>
    <source>
        <strain evidence="2 3">KACC 18899</strain>
    </source>
</reference>
<accession>A0ABU8VBW4</accession>
<evidence type="ECO:0000259" key="1">
    <source>
        <dbReference type="SMART" id="SM00953"/>
    </source>
</evidence>
<evidence type="ECO:0000313" key="2">
    <source>
        <dbReference type="EMBL" id="MEJ8810394.1"/>
    </source>
</evidence>
<dbReference type="EMBL" id="JBBKZU010000002">
    <property type="protein sequence ID" value="MEJ8810394.1"/>
    <property type="molecule type" value="Genomic_DNA"/>
</dbReference>
<evidence type="ECO:0000313" key="3">
    <source>
        <dbReference type="Proteomes" id="UP001365846"/>
    </source>
</evidence>
<comment type="caution">
    <text evidence="2">The sequence shown here is derived from an EMBL/GenBank/DDBJ whole genome shotgun (WGS) entry which is preliminary data.</text>
</comment>
<gene>
    <name evidence="2" type="ORF">WKW77_04895</name>
</gene>
<sequence length="156" mass="17455">MTRPAWRIASTRSLTLDTMWIGSTLAAGRWHPMPPTGKPVVYAGSSRSICQLEKRVHSNGIAPKNMALMRLDLPAEAKFDEVLVSDLPADWSRNQAMTQALGLQWRIAGRTLALWVPSAVEPGDRNLVINPDHPHYGRIAVNIERNPFVFDPRMFS</sequence>
<dbReference type="SMART" id="SM00953">
    <property type="entry name" value="RES"/>
    <property type="match status" value="1"/>
</dbReference>
<feature type="domain" description="RES" evidence="1">
    <location>
        <begin position="19"/>
        <end position="143"/>
    </location>
</feature>
<keyword evidence="3" id="KW-1185">Reference proteome</keyword>
<dbReference type="InterPro" id="IPR014914">
    <property type="entry name" value="RES_dom"/>
</dbReference>
<organism evidence="2 3">
    <name type="scientific">Variovorax ureilyticus</name>
    <dbReference type="NCBI Taxonomy" id="1836198"/>
    <lineage>
        <taxon>Bacteria</taxon>
        <taxon>Pseudomonadati</taxon>
        <taxon>Pseudomonadota</taxon>
        <taxon>Betaproteobacteria</taxon>
        <taxon>Burkholderiales</taxon>
        <taxon>Comamonadaceae</taxon>
        <taxon>Variovorax</taxon>
    </lineage>
</organism>
<protein>
    <submittedName>
        <fullName evidence="2">RES family NAD+ phosphorylase</fullName>
    </submittedName>
</protein>
<proteinExistence type="predicted"/>